<dbReference type="InterPro" id="IPR036188">
    <property type="entry name" value="FAD/NAD-bd_sf"/>
</dbReference>
<evidence type="ECO:0000313" key="7">
    <source>
        <dbReference type="Proteomes" id="UP000837801"/>
    </source>
</evidence>
<reference evidence="6" key="1">
    <citation type="submission" date="2022-03" db="EMBL/GenBank/DDBJ databases">
        <authorList>
            <person name="Legras J.-L."/>
            <person name="Devillers H."/>
            <person name="Grondin C."/>
        </authorList>
    </citation>
    <scope>NUCLEOTIDE SEQUENCE</scope>
    <source>
        <strain evidence="6">CLIB 1423</strain>
    </source>
</reference>
<comment type="caution">
    <text evidence="6">The sequence shown here is derived from an EMBL/GenBank/DDBJ whole genome shotgun (WGS) entry which is preliminary data.</text>
</comment>
<dbReference type="PANTHER" id="PTHR43735:SF3">
    <property type="entry name" value="FERROPTOSIS SUPPRESSOR PROTEIN 1"/>
    <property type="match status" value="1"/>
</dbReference>
<keyword evidence="4" id="KW-0560">Oxidoreductase</keyword>
<keyword evidence="7" id="KW-1185">Reference proteome</keyword>
<evidence type="ECO:0000313" key="6">
    <source>
        <dbReference type="EMBL" id="CAH2355245.1"/>
    </source>
</evidence>
<evidence type="ECO:0000256" key="3">
    <source>
        <dbReference type="ARBA" id="ARBA00022827"/>
    </source>
</evidence>
<keyword evidence="3" id="KW-0274">FAD</keyword>
<dbReference type="Pfam" id="PF07992">
    <property type="entry name" value="Pyr_redox_2"/>
    <property type="match status" value="1"/>
</dbReference>
<dbReference type="Gene3D" id="3.50.50.100">
    <property type="match status" value="1"/>
</dbReference>
<proteinExistence type="inferred from homology"/>
<dbReference type="GO" id="GO:0004174">
    <property type="term" value="F:electron-transferring-flavoprotein dehydrogenase activity"/>
    <property type="evidence" value="ECO:0007669"/>
    <property type="project" value="TreeGrafter"/>
</dbReference>
<dbReference type="PRINTS" id="PR00411">
    <property type="entry name" value="PNDRDTASEI"/>
</dbReference>
<dbReference type="InterPro" id="IPR023753">
    <property type="entry name" value="FAD/NAD-binding_dom"/>
</dbReference>
<feature type="domain" description="FAD/NAD(P)-binding" evidence="5">
    <location>
        <begin position="20"/>
        <end position="334"/>
    </location>
</feature>
<evidence type="ECO:0000256" key="1">
    <source>
        <dbReference type="ARBA" id="ARBA00006442"/>
    </source>
</evidence>
<evidence type="ECO:0000256" key="4">
    <source>
        <dbReference type="ARBA" id="ARBA00023002"/>
    </source>
</evidence>
<evidence type="ECO:0000259" key="5">
    <source>
        <dbReference type="Pfam" id="PF07992"/>
    </source>
</evidence>
<dbReference type="SUPFAM" id="SSF51905">
    <property type="entry name" value="FAD/NAD(P)-binding domain"/>
    <property type="match status" value="2"/>
</dbReference>
<dbReference type="EMBL" id="CAKXYY010000023">
    <property type="protein sequence ID" value="CAH2355245.1"/>
    <property type="molecule type" value="Genomic_DNA"/>
</dbReference>
<gene>
    <name evidence="6" type="ORF">CLIB1423_23S01046</name>
</gene>
<keyword evidence="2" id="KW-0285">Flavoprotein</keyword>
<dbReference type="GO" id="GO:0005737">
    <property type="term" value="C:cytoplasm"/>
    <property type="evidence" value="ECO:0007669"/>
    <property type="project" value="TreeGrafter"/>
</dbReference>
<comment type="similarity">
    <text evidence="1">Belongs to the FAD-dependent oxidoreductase family.</text>
</comment>
<dbReference type="Proteomes" id="UP000837801">
    <property type="component" value="Unassembled WGS sequence"/>
</dbReference>
<evidence type="ECO:0000256" key="2">
    <source>
        <dbReference type="ARBA" id="ARBA00022630"/>
    </source>
</evidence>
<name>A0A9P0W141_9ASCO</name>
<accession>A0A9P0W141</accession>
<dbReference type="AlphaFoldDB" id="A0A9P0W141"/>
<dbReference type="PANTHER" id="PTHR43735">
    <property type="entry name" value="APOPTOSIS-INDUCING FACTOR 1"/>
    <property type="match status" value="1"/>
</dbReference>
<organism evidence="6 7">
    <name type="scientific">[Candida] railenensis</name>
    <dbReference type="NCBI Taxonomy" id="45579"/>
    <lineage>
        <taxon>Eukaryota</taxon>
        <taxon>Fungi</taxon>
        <taxon>Dikarya</taxon>
        <taxon>Ascomycota</taxon>
        <taxon>Saccharomycotina</taxon>
        <taxon>Pichiomycetes</taxon>
        <taxon>Debaryomycetaceae</taxon>
        <taxon>Kurtzmaniella</taxon>
    </lineage>
</organism>
<protein>
    <recommendedName>
        <fullName evidence="5">FAD/NAD(P)-binding domain-containing protein</fullName>
    </recommendedName>
</protein>
<sequence>MRFLSRRYLAYMTTQTFKTDVLIAGGSYAGLSAVRALAVKWEEKRSQGLTKDVLNITLVEPRSGLLNILGIPRAIVDPEFAKTQYVGLENLNFKINQVISNDKEVVERINPEEAEADAAVNVTYIQGKVSDLSEKEAQYSLNNEDTKVPIQFKYALVCTGRDRNWPVTPDAFTPESYLAEMDSFRKSIEDVDIISIIGGGAVGVEMAGDIKHKYPTKTVQLIHPHPLYPPEPLTDEFKKLVHKSLVDDGEVKAILNTRIAEELPNGDLKTTTGEIIKSDKNYWCHNHKNNTGIFSESLSKEFVNQKNNVLVNEYLQLTNATNFVGHIFVLGDLVELPIIKSAGWGLYMGRQSANNVVNLITAGEVVEPIPNLETMPKGMVVVAGRGEIVSELTKIVELNNAHYVQEYKDYCLGKVRATLDL</sequence>
<dbReference type="OrthoDB" id="202203at2759"/>
<dbReference type="PRINTS" id="PR00368">
    <property type="entry name" value="FADPNR"/>
</dbReference>
<dbReference type="GO" id="GO:0050660">
    <property type="term" value="F:flavin adenine dinucleotide binding"/>
    <property type="evidence" value="ECO:0007669"/>
    <property type="project" value="TreeGrafter"/>
</dbReference>